<reference evidence="1" key="1">
    <citation type="submission" date="2023-07" db="EMBL/GenBank/DDBJ databases">
        <title>Genomic Encyclopedia of Type Strains, Phase IV (KMG-IV): sequencing the most valuable type-strain genomes for metagenomic binning, comparative biology and taxonomic classification.</title>
        <authorList>
            <person name="Goeker M."/>
        </authorList>
    </citation>
    <scope>NUCLEOTIDE SEQUENCE</scope>
    <source>
        <strain evidence="1">DSM 24202</strain>
    </source>
</reference>
<dbReference type="EMBL" id="JAUSVL010000001">
    <property type="protein sequence ID" value="MDQ0289707.1"/>
    <property type="molecule type" value="Genomic_DNA"/>
</dbReference>
<proteinExistence type="predicted"/>
<gene>
    <name evidence="1" type="ORF">J3R75_001814</name>
</gene>
<dbReference type="RefSeq" id="WP_307261161.1">
    <property type="nucleotide sequence ID" value="NZ_JAUSVL010000001.1"/>
</dbReference>
<protein>
    <submittedName>
        <fullName evidence="1">Uncharacterized protein</fullName>
    </submittedName>
</protein>
<comment type="caution">
    <text evidence="1">The sequence shown here is derived from an EMBL/GenBank/DDBJ whole genome shotgun (WGS) entry which is preliminary data.</text>
</comment>
<organism evidence="1 2">
    <name type="scientific">Oligosphaera ethanolica</name>
    <dbReference type="NCBI Taxonomy" id="760260"/>
    <lineage>
        <taxon>Bacteria</taxon>
        <taxon>Pseudomonadati</taxon>
        <taxon>Lentisphaerota</taxon>
        <taxon>Oligosphaeria</taxon>
        <taxon>Oligosphaerales</taxon>
        <taxon>Oligosphaeraceae</taxon>
        <taxon>Oligosphaera</taxon>
    </lineage>
</organism>
<dbReference type="AlphaFoldDB" id="A0AAE4APR3"/>
<name>A0AAE4APR3_9BACT</name>
<evidence type="ECO:0000313" key="1">
    <source>
        <dbReference type="EMBL" id="MDQ0289707.1"/>
    </source>
</evidence>
<dbReference type="Proteomes" id="UP001238163">
    <property type="component" value="Unassembled WGS sequence"/>
</dbReference>
<keyword evidence="2" id="KW-1185">Reference proteome</keyword>
<accession>A0AAE4APR3</accession>
<evidence type="ECO:0000313" key="2">
    <source>
        <dbReference type="Proteomes" id="UP001238163"/>
    </source>
</evidence>
<sequence length="298" mass="32794">MKKCSVGTHKNCVELVSGDFRIAVTTAVGPRVIGGFIGKSDNIFKVLPNREMKGVKTGFKLYGGHRLWHSPEAAPRSYAADNEPVRVTETEDGVLFENDPEGLTGIQKSILIESLGENQFRLTHVLRNCNQWDIALAPWALSVMAPGGMAVIPQARDPQGYPYAPDRSLTLWAYSTYADPRIVYGDKYIGLKQDPAATGPCKIGFNADEGWIGYVNGGVALVKYFDVYDRNEYEYPDNGCNVESYSCADFCEIETVAPLYTLAPGDECEHVEVWQGIAGLPAINNEADIVKHIEPKLL</sequence>